<evidence type="ECO:0000256" key="3">
    <source>
        <dbReference type="SAM" id="SignalP"/>
    </source>
</evidence>
<dbReference type="InParanoid" id="K0KAQ8"/>
<reference evidence="5 6" key="1">
    <citation type="journal article" date="2012" name="Eukaryot. Cell">
        <title>Draft genome sequence of Wickerhamomyces ciferrii NRRL Y-1031 F-60-10.</title>
        <authorList>
            <person name="Schneider J."/>
            <person name="Andrea H."/>
            <person name="Blom J."/>
            <person name="Jaenicke S."/>
            <person name="Ruckert C."/>
            <person name="Schorsch C."/>
            <person name="Szczepanowski R."/>
            <person name="Farwick M."/>
            <person name="Goesmann A."/>
            <person name="Puhler A."/>
            <person name="Schaffer S."/>
            <person name="Tauch A."/>
            <person name="Kohler T."/>
            <person name="Brinkrolf K."/>
        </authorList>
    </citation>
    <scope>NUCLEOTIDE SEQUENCE [LARGE SCALE GENOMIC DNA]</scope>
    <source>
        <strain evidence="6">ATCC 14091 / BCRC 22168 / CBS 111 / JCM 3599 / NBRC 0793 / NRRL Y-1031 F-60-10</strain>
    </source>
</reference>
<feature type="chain" id="PRO_5003837386" evidence="3">
    <location>
        <begin position="18"/>
        <end position="305"/>
    </location>
</feature>
<dbReference type="HOGENOM" id="CLU_983748_0_0_1"/>
<comment type="similarity">
    <text evidence="1">Belongs to the protein disulfide isomerase family.</text>
</comment>
<dbReference type="STRING" id="1206466.K0KAQ8"/>
<proteinExistence type="inferred from homology"/>
<sequence length="305" mass="35853">MLLKILLLTALISSVLSYKTFKGVIVADDSNFEDIIYAKGKYTLVNFYSKTCQHCQKLGPKYEPLVDLFNNTKIQIVQLEGRENKRIRKQEKIIGFPTLRLYSFDGSHMGSFVDERSTENLAKFITDHTGVQPNWPEQIIKQISSINELKKLNQIKPSIVVFLAPWLDEWNGRYSIFEKIAKIYSNDYNFIRIDSTSEESSDLTNLYKIDKFPTLMKFNQKELSTNFQILNKDDINKESIENFINDDDIGKKYKDLNQLINEKLLVDDENDDNFQLKKGFNVYKNQGDYKNEEEEEERYRKLREL</sequence>
<dbReference type="PROSITE" id="PS51352">
    <property type="entry name" value="THIOREDOXIN_2"/>
    <property type="match status" value="1"/>
</dbReference>
<dbReference type="PANTHER" id="PTHR45672:SF3">
    <property type="entry name" value="THIOREDOXIN DOMAIN-CONTAINING PROTEIN 5"/>
    <property type="match status" value="1"/>
</dbReference>
<dbReference type="SUPFAM" id="SSF52833">
    <property type="entry name" value="Thioredoxin-like"/>
    <property type="match status" value="2"/>
</dbReference>
<dbReference type="InterPro" id="IPR013766">
    <property type="entry name" value="Thioredoxin_domain"/>
</dbReference>
<dbReference type="InterPro" id="IPR051063">
    <property type="entry name" value="PDI"/>
</dbReference>
<evidence type="ECO:0000313" key="5">
    <source>
        <dbReference type="EMBL" id="CCH42080.1"/>
    </source>
</evidence>
<dbReference type="eggNOG" id="KOG0191">
    <property type="taxonomic scope" value="Eukaryota"/>
</dbReference>
<dbReference type="Gene3D" id="3.40.30.10">
    <property type="entry name" value="Glutaredoxin"/>
    <property type="match status" value="2"/>
</dbReference>
<keyword evidence="6" id="KW-1185">Reference proteome</keyword>
<evidence type="ECO:0000259" key="4">
    <source>
        <dbReference type="PROSITE" id="PS51352"/>
    </source>
</evidence>
<gene>
    <name evidence="5" type="ORF">BN7_1619</name>
</gene>
<feature type="signal peptide" evidence="3">
    <location>
        <begin position="1"/>
        <end position="17"/>
    </location>
</feature>
<name>K0KAQ8_WICCF</name>
<accession>K0KAQ8</accession>
<dbReference type="PANTHER" id="PTHR45672">
    <property type="entry name" value="PROTEIN DISULFIDE-ISOMERASE C17H9.14C-RELATED"/>
    <property type="match status" value="1"/>
</dbReference>
<dbReference type="GO" id="GO:0006457">
    <property type="term" value="P:protein folding"/>
    <property type="evidence" value="ECO:0007669"/>
    <property type="project" value="TreeGrafter"/>
</dbReference>
<evidence type="ECO:0000313" key="6">
    <source>
        <dbReference type="Proteomes" id="UP000009328"/>
    </source>
</evidence>
<dbReference type="GO" id="GO:0005783">
    <property type="term" value="C:endoplasmic reticulum"/>
    <property type="evidence" value="ECO:0007669"/>
    <property type="project" value="TreeGrafter"/>
</dbReference>
<evidence type="ECO:0000256" key="1">
    <source>
        <dbReference type="ARBA" id="ARBA00006347"/>
    </source>
</evidence>
<dbReference type="Proteomes" id="UP000009328">
    <property type="component" value="Unassembled WGS sequence"/>
</dbReference>
<dbReference type="GO" id="GO:0003756">
    <property type="term" value="F:protein disulfide isomerase activity"/>
    <property type="evidence" value="ECO:0007669"/>
    <property type="project" value="TreeGrafter"/>
</dbReference>
<dbReference type="EMBL" id="CAIF01000034">
    <property type="protein sequence ID" value="CCH42080.1"/>
    <property type="molecule type" value="Genomic_DNA"/>
</dbReference>
<organism evidence="5 6">
    <name type="scientific">Wickerhamomyces ciferrii (strain ATCC 14091 / BCRC 22168 / CBS 111 / JCM 3599 / NBRC 0793 / NRRL Y-1031 F-60-10)</name>
    <name type="common">Yeast</name>
    <name type="synonym">Pichia ciferrii</name>
    <dbReference type="NCBI Taxonomy" id="1206466"/>
    <lineage>
        <taxon>Eukaryota</taxon>
        <taxon>Fungi</taxon>
        <taxon>Dikarya</taxon>
        <taxon>Ascomycota</taxon>
        <taxon>Saccharomycotina</taxon>
        <taxon>Saccharomycetes</taxon>
        <taxon>Phaffomycetales</taxon>
        <taxon>Wickerhamomycetaceae</taxon>
        <taxon>Wickerhamomyces</taxon>
    </lineage>
</organism>
<dbReference type="AlphaFoldDB" id="K0KAQ8"/>
<protein>
    <submittedName>
        <fullName evidence="5">Secreted protein</fullName>
    </submittedName>
</protein>
<dbReference type="Pfam" id="PF00085">
    <property type="entry name" value="Thioredoxin"/>
    <property type="match status" value="1"/>
</dbReference>
<dbReference type="InterPro" id="IPR036249">
    <property type="entry name" value="Thioredoxin-like_sf"/>
</dbReference>
<feature type="domain" description="Thioredoxin" evidence="4">
    <location>
        <begin position="5"/>
        <end position="151"/>
    </location>
</feature>
<evidence type="ECO:0000256" key="2">
    <source>
        <dbReference type="ARBA" id="ARBA00022729"/>
    </source>
</evidence>
<comment type="caution">
    <text evidence="5">The sequence shown here is derived from an EMBL/GenBank/DDBJ whole genome shotgun (WGS) entry which is preliminary data.</text>
</comment>
<keyword evidence="2 3" id="KW-0732">Signal</keyword>